<keyword evidence="8" id="KW-1133">Transmembrane helix</keyword>
<evidence type="ECO:0000313" key="11">
    <source>
        <dbReference type="EMBL" id="TWT74095.1"/>
    </source>
</evidence>
<keyword evidence="4" id="KW-0378">Hydrolase</keyword>
<evidence type="ECO:0000313" key="12">
    <source>
        <dbReference type="Proteomes" id="UP000318053"/>
    </source>
</evidence>
<keyword evidence="12" id="KW-1185">Reference proteome</keyword>
<dbReference type="GO" id="GO:0004222">
    <property type="term" value="F:metalloendopeptidase activity"/>
    <property type="evidence" value="ECO:0007669"/>
    <property type="project" value="InterPro"/>
</dbReference>
<feature type="signal peptide" evidence="9">
    <location>
        <begin position="1"/>
        <end position="17"/>
    </location>
</feature>
<feature type="transmembrane region" description="Helical" evidence="8">
    <location>
        <begin position="340"/>
        <end position="357"/>
    </location>
</feature>
<keyword evidence="5" id="KW-0862">Zinc</keyword>
<reference evidence="11 12" key="1">
    <citation type="submission" date="2019-02" db="EMBL/GenBank/DDBJ databases">
        <title>Deep-cultivation of Planctomycetes and their phenomic and genomic characterization uncovers novel biology.</title>
        <authorList>
            <person name="Wiegand S."/>
            <person name="Jogler M."/>
            <person name="Boedeker C."/>
            <person name="Pinto D."/>
            <person name="Vollmers J."/>
            <person name="Rivas-Marin E."/>
            <person name="Kohn T."/>
            <person name="Peeters S.H."/>
            <person name="Heuer A."/>
            <person name="Rast P."/>
            <person name="Oberbeckmann S."/>
            <person name="Bunk B."/>
            <person name="Jeske O."/>
            <person name="Meyerdierks A."/>
            <person name="Storesund J.E."/>
            <person name="Kallscheuer N."/>
            <person name="Luecker S."/>
            <person name="Lage O.M."/>
            <person name="Pohl T."/>
            <person name="Merkel B.J."/>
            <person name="Hornburger P."/>
            <person name="Mueller R.-W."/>
            <person name="Bruemmer F."/>
            <person name="Labrenz M."/>
            <person name="Spormann A.M."/>
            <person name="Op Den Camp H."/>
            <person name="Overmann J."/>
            <person name="Amann R."/>
            <person name="Jetten M.S.M."/>
            <person name="Mascher T."/>
            <person name="Medema M.H."/>
            <person name="Devos D.P."/>
            <person name="Kaster A.-K."/>
            <person name="Ovreas L."/>
            <person name="Rohde M."/>
            <person name="Galperin M.Y."/>
            <person name="Jogler C."/>
        </authorList>
    </citation>
    <scope>NUCLEOTIDE SEQUENCE [LARGE SCALE GENOMIC DNA]</scope>
    <source>
        <strain evidence="11 12">CA85</strain>
    </source>
</reference>
<keyword evidence="9" id="KW-0732">Signal</keyword>
<feature type="chain" id="PRO_5022913176" description="Peptidase M48 domain-containing protein" evidence="9">
    <location>
        <begin position="18"/>
        <end position="481"/>
    </location>
</feature>
<feature type="region of interest" description="Disordered" evidence="7">
    <location>
        <begin position="383"/>
        <end position="420"/>
    </location>
</feature>
<feature type="transmembrane region" description="Helical" evidence="8">
    <location>
        <begin position="110"/>
        <end position="135"/>
    </location>
</feature>
<evidence type="ECO:0000256" key="9">
    <source>
        <dbReference type="SAM" id="SignalP"/>
    </source>
</evidence>
<feature type="domain" description="Peptidase M48" evidence="10">
    <location>
        <begin position="258"/>
        <end position="464"/>
    </location>
</feature>
<feature type="transmembrane region" description="Helical" evidence="8">
    <location>
        <begin position="194"/>
        <end position="215"/>
    </location>
</feature>
<protein>
    <recommendedName>
        <fullName evidence="10">Peptidase M48 domain-containing protein</fullName>
    </recommendedName>
</protein>
<keyword evidence="2" id="KW-0645">Protease</keyword>
<evidence type="ECO:0000256" key="7">
    <source>
        <dbReference type="SAM" id="MobiDB-lite"/>
    </source>
</evidence>
<evidence type="ECO:0000256" key="6">
    <source>
        <dbReference type="ARBA" id="ARBA00023049"/>
    </source>
</evidence>
<dbReference type="Proteomes" id="UP000318053">
    <property type="component" value="Unassembled WGS sequence"/>
</dbReference>
<keyword evidence="8" id="KW-0812">Transmembrane</keyword>
<keyword evidence="3" id="KW-0479">Metal-binding</keyword>
<dbReference type="Gene3D" id="3.30.2010.10">
    <property type="entry name" value="Metalloproteases ('zincins'), catalytic domain"/>
    <property type="match status" value="1"/>
</dbReference>
<name>A0A5C5YHF9_9BACT</name>
<evidence type="ECO:0000256" key="3">
    <source>
        <dbReference type="ARBA" id="ARBA00022723"/>
    </source>
</evidence>
<gene>
    <name evidence="11" type="ORF">CA85_09810</name>
</gene>
<feature type="transmembrane region" description="Helical" evidence="8">
    <location>
        <begin position="77"/>
        <end position="98"/>
    </location>
</feature>
<dbReference type="AlphaFoldDB" id="A0A5C5YHF9"/>
<evidence type="ECO:0000259" key="10">
    <source>
        <dbReference type="Pfam" id="PF01435"/>
    </source>
</evidence>
<organism evidence="11 12">
    <name type="scientific">Allorhodopirellula solitaria</name>
    <dbReference type="NCBI Taxonomy" id="2527987"/>
    <lineage>
        <taxon>Bacteria</taxon>
        <taxon>Pseudomonadati</taxon>
        <taxon>Planctomycetota</taxon>
        <taxon>Planctomycetia</taxon>
        <taxon>Pirellulales</taxon>
        <taxon>Pirellulaceae</taxon>
        <taxon>Allorhodopirellula</taxon>
    </lineage>
</organism>
<dbReference type="RefSeq" id="WP_186774745.1">
    <property type="nucleotide sequence ID" value="NZ_SJPK01000002.1"/>
</dbReference>
<dbReference type="GO" id="GO:0046872">
    <property type="term" value="F:metal ion binding"/>
    <property type="evidence" value="ECO:0007669"/>
    <property type="project" value="UniProtKB-KW"/>
</dbReference>
<evidence type="ECO:0000256" key="2">
    <source>
        <dbReference type="ARBA" id="ARBA00022670"/>
    </source>
</evidence>
<accession>A0A5C5YHF9</accession>
<evidence type="ECO:0000256" key="4">
    <source>
        <dbReference type="ARBA" id="ARBA00022801"/>
    </source>
</evidence>
<evidence type="ECO:0000256" key="1">
    <source>
        <dbReference type="ARBA" id="ARBA00001947"/>
    </source>
</evidence>
<feature type="transmembrane region" description="Helical" evidence="8">
    <location>
        <begin position="304"/>
        <end position="320"/>
    </location>
</feature>
<evidence type="ECO:0000256" key="5">
    <source>
        <dbReference type="ARBA" id="ARBA00022833"/>
    </source>
</evidence>
<feature type="transmembrane region" description="Helical" evidence="8">
    <location>
        <begin position="156"/>
        <end position="174"/>
    </location>
</feature>
<dbReference type="EMBL" id="SJPK01000002">
    <property type="protein sequence ID" value="TWT74095.1"/>
    <property type="molecule type" value="Genomic_DNA"/>
</dbReference>
<dbReference type="Pfam" id="PF01435">
    <property type="entry name" value="Peptidase_M48"/>
    <property type="match status" value="1"/>
</dbReference>
<feature type="compositionally biased region" description="Basic and acidic residues" evidence="7">
    <location>
        <begin position="406"/>
        <end position="420"/>
    </location>
</feature>
<feature type="transmembrane region" description="Helical" evidence="8">
    <location>
        <begin position="32"/>
        <end position="49"/>
    </location>
</feature>
<dbReference type="GO" id="GO:0006508">
    <property type="term" value="P:proteolysis"/>
    <property type="evidence" value="ECO:0007669"/>
    <property type="project" value="UniProtKB-KW"/>
</dbReference>
<comment type="caution">
    <text evidence="11">The sequence shown here is derived from an EMBL/GenBank/DDBJ whole genome shotgun (WGS) entry which is preliminary data.</text>
</comment>
<sequence length="481" mass="51778" precursor="true">MTLYTFLLVFVSLLSGAAPSAAQSSSRVVLASLLLVGGWVVLAHLSAIWKGSRVLRRPDSFAEETDGMRVLMETFRWLAIPLTLLCHFGFSLAAWLRVQPVLEYSTTLQAVGLLAPGLLLLVSTWSAEHCFAAIVGTQPRTLGGYRGSMVRAMRGGPAWMIVPTLVFLTFGDVAELIKVRYLETSTWSANHSDGLMWVLIAMGGSALIAALPWLVRWIAKTRPIGGAELVEIETWLRRCGVSTHPILGMQVARWDTGQRMLNAMVAGFIRPGRLLLLSDRLLDELPRGGRLMVIMHEIAHVRRFHLPIRMAAILPAWWVSSESSALLVESGLLGDAWSTGVGGVLGLITTIVVLGIVSHLSELDADLVACRLAVQACGGNSVGSGAAGSSAGGSVEADDASGSRDAAAESESRAEPREAAEMTVEMAAELLADALIRVTADHPSSRKFSWLHPSLATRVERLRRISRPLPDFASDSHTLAV</sequence>
<keyword evidence="6" id="KW-0482">Metalloprotease</keyword>
<evidence type="ECO:0000256" key="8">
    <source>
        <dbReference type="SAM" id="Phobius"/>
    </source>
</evidence>
<keyword evidence="8" id="KW-0472">Membrane</keyword>
<comment type="cofactor">
    <cofactor evidence="1">
        <name>Zn(2+)</name>
        <dbReference type="ChEBI" id="CHEBI:29105"/>
    </cofactor>
</comment>
<dbReference type="InterPro" id="IPR001915">
    <property type="entry name" value="Peptidase_M48"/>
</dbReference>
<proteinExistence type="predicted"/>